<name>A0A2A4MP54_9GAMM</name>
<evidence type="ECO:0000313" key="2">
    <source>
        <dbReference type="EMBL" id="PCH61537.1"/>
    </source>
</evidence>
<comment type="caution">
    <text evidence="2">The sequence shown here is derived from an EMBL/GenBank/DDBJ whole genome shotgun (WGS) entry which is preliminary data.</text>
</comment>
<evidence type="ECO:0000313" key="3">
    <source>
        <dbReference type="Proteomes" id="UP000218172"/>
    </source>
</evidence>
<gene>
    <name evidence="2" type="ORF">COC19_04655</name>
</gene>
<feature type="chain" id="PRO_5012539911" evidence="1">
    <location>
        <begin position="31"/>
        <end position="328"/>
    </location>
</feature>
<accession>A0A2A4MP54</accession>
<reference evidence="3" key="1">
    <citation type="submission" date="2017-08" db="EMBL/GenBank/DDBJ databases">
        <title>A dynamic microbial community with high functional redundancy inhabits the cold, oxic subseafloor aquifer.</title>
        <authorList>
            <person name="Tully B.J."/>
            <person name="Wheat C.G."/>
            <person name="Glazer B.T."/>
            <person name="Huber J.A."/>
        </authorList>
    </citation>
    <scope>NUCLEOTIDE SEQUENCE [LARGE SCALE GENOMIC DNA]</scope>
</reference>
<protein>
    <submittedName>
        <fullName evidence="2">Uncharacterized protein</fullName>
    </submittedName>
</protein>
<proteinExistence type="predicted"/>
<feature type="signal peptide" evidence="1">
    <location>
        <begin position="1"/>
        <end position="30"/>
    </location>
</feature>
<sequence length="328" mass="36220">MNFNINRWANKTLVALGTVLLFSGHQQSLAGVEETFMANGPLQYYGIQDASGKRVGYDGSWEATVTYDTSKEAEIYYNASVYPEHRVTWHGSISSIEYTIFSSDGEELFHEIATLNLNDDSQNYSKVYKYAALYHARWPGAYDYQHISWSIFDSCHNCSHYSSAGLSWFDSQPNVTPFLEAMDIFPTALDGENWQYSSNVFAGQTDASRSNYWEFHATTSNIFEGGDLDDDGIPNGLDACPESDLSITIVIADDDTDVDNTLLSSGCTITDMIDLLDNETAHGAFVSAVADILNLLKDEGIISGKEKGAIQSAIAKSKSKSKSIKNNK</sequence>
<dbReference type="EMBL" id="NVQR01000065">
    <property type="protein sequence ID" value="PCH61537.1"/>
    <property type="molecule type" value="Genomic_DNA"/>
</dbReference>
<evidence type="ECO:0000256" key="1">
    <source>
        <dbReference type="SAM" id="SignalP"/>
    </source>
</evidence>
<dbReference type="AlphaFoldDB" id="A0A2A4MP54"/>
<dbReference type="Proteomes" id="UP000218172">
    <property type="component" value="Unassembled WGS sequence"/>
</dbReference>
<organism evidence="2 3">
    <name type="scientific">SAR86 cluster bacterium</name>
    <dbReference type="NCBI Taxonomy" id="2030880"/>
    <lineage>
        <taxon>Bacteria</taxon>
        <taxon>Pseudomonadati</taxon>
        <taxon>Pseudomonadota</taxon>
        <taxon>Gammaproteobacteria</taxon>
        <taxon>SAR86 cluster</taxon>
    </lineage>
</organism>
<keyword evidence="1" id="KW-0732">Signal</keyword>